<dbReference type="GO" id="GO:0006826">
    <property type="term" value="P:iron ion transport"/>
    <property type="evidence" value="ECO:0007669"/>
    <property type="project" value="UniProtKB-KW"/>
</dbReference>
<evidence type="ECO:0000259" key="12">
    <source>
        <dbReference type="Pfam" id="PF00593"/>
    </source>
</evidence>
<comment type="subcellular location">
    <subcellularLocation>
        <location evidence="1 11">Cell outer membrane</location>
        <topology evidence="1 11">Multi-pass membrane protein</topology>
    </subcellularLocation>
</comment>
<protein>
    <submittedName>
        <fullName evidence="13">Iron complex outermembrane recepter protein</fullName>
    </submittedName>
</protein>
<keyword evidence="6" id="KW-0408">Iron</keyword>
<name>A0A239J787_9SPHN</name>
<keyword evidence="4" id="KW-0410">Iron transport</keyword>
<evidence type="ECO:0000313" key="13">
    <source>
        <dbReference type="EMBL" id="SNT01886.1"/>
    </source>
</evidence>
<evidence type="ECO:0000256" key="2">
    <source>
        <dbReference type="ARBA" id="ARBA00022448"/>
    </source>
</evidence>
<keyword evidence="9 11" id="KW-0472">Membrane</keyword>
<proteinExistence type="inferred from homology"/>
<feature type="domain" description="TonB-dependent receptor-like beta-barrel" evidence="12">
    <location>
        <begin position="170"/>
        <end position="592"/>
    </location>
</feature>
<keyword evidence="2 11" id="KW-0813">Transport</keyword>
<gene>
    <name evidence="13" type="ORF">SAMN06295912_13122</name>
</gene>
<dbReference type="GO" id="GO:0009279">
    <property type="term" value="C:cell outer membrane"/>
    <property type="evidence" value="ECO:0007669"/>
    <property type="project" value="UniProtKB-SubCell"/>
</dbReference>
<keyword evidence="7" id="KW-0406">Ion transport</keyword>
<keyword evidence="3 11" id="KW-1134">Transmembrane beta strand</keyword>
<evidence type="ECO:0000256" key="8">
    <source>
        <dbReference type="ARBA" id="ARBA00023077"/>
    </source>
</evidence>
<dbReference type="Proteomes" id="UP000198281">
    <property type="component" value="Unassembled WGS sequence"/>
</dbReference>
<keyword evidence="14" id="KW-1185">Reference proteome</keyword>
<evidence type="ECO:0000256" key="6">
    <source>
        <dbReference type="ARBA" id="ARBA00023004"/>
    </source>
</evidence>
<accession>A0A239J787</accession>
<dbReference type="AlphaFoldDB" id="A0A239J787"/>
<dbReference type="InterPro" id="IPR036942">
    <property type="entry name" value="Beta-barrel_TonB_sf"/>
</dbReference>
<keyword evidence="8" id="KW-0798">TonB box</keyword>
<evidence type="ECO:0000256" key="1">
    <source>
        <dbReference type="ARBA" id="ARBA00004571"/>
    </source>
</evidence>
<dbReference type="InterPro" id="IPR039426">
    <property type="entry name" value="TonB-dep_rcpt-like"/>
</dbReference>
<sequence>MKGPQGTLFGRNTTGGAILFVPKRPTNDLDGFFNFRIGEYERRDVEFAVGGVIVPDKVMLRFAGQFLNREGFTKNLFNDSRTDAEDTKSFRVSLLLTPSERFENYTLFEYTSIEEAGSGASIGGFTATNPVFSASTPTQPPLLPQLTAALAAQQARGPRIIDVDFPLSNGFKSRGVLNSTTLDMTDDISLKNIFSYRWYQMETNYDIDGTDLPILNVSNPFQGNWITQRTEEIQLRGNFDIVDVVAGYYDERNKSPAGSVGFDTVQYVQLPPIPGLLPAGYLGPIRAFVISGGSLNTSKAFYGEANLRPLDGLTLTAGIRRTKDFRSTSTEGTKILIPGIPFPLPAGAPSANEATFNATTWNLAALYEFTPDLNAYATVRRGYKSGGFNSTALNPADQFFRPETVTDYEIGIKSKWGSGDWAIRANLDFFYDDYKDIQRFVNLNTIPASTVTRNAAAGNIKGVDVDLAVAAGSIFSIDLKYTYLDAEYDEYIDPGLGDLSNSRFPNSPKHQLNVTPRVSIPTSDEIGKISIQSNIYYQSLIAFDPVNRPNGNPVAALSVPGATAPGYTRIDLRADWHDIMDTSLSAAIFVKNITDKTYIVGGNNQLPTQFGTVAYLYGEPQMFGVEFRFDF</sequence>
<dbReference type="PROSITE" id="PS52016">
    <property type="entry name" value="TONB_DEPENDENT_REC_3"/>
    <property type="match status" value="1"/>
</dbReference>
<evidence type="ECO:0000256" key="3">
    <source>
        <dbReference type="ARBA" id="ARBA00022452"/>
    </source>
</evidence>
<comment type="similarity">
    <text evidence="11">Belongs to the TonB-dependent receptor family.</text>
</comment>
<organism evidence="13 14">
    <name type="scientific">Edaphosphingomonas laterariae</name>
    <dbReference type="NCBI Taxonomy" id="861865"/>
    <lineage>
        <taxon>Bacteria</taxon>
        <taxon>Pseudomonadati</taxon>
        <taxon>Pseudomonadota</taxon>
        <taxon>Alphaproteobacteria</taxon>
        <taxon>Sphingomonadales</taxon>
        <taxon>Rhizorhabdaceae</taxon>
        <taxon>Edaphosphingomonas</taxon>
    </lineage>
</organism>
<dbReference type="InterPro" id="IPR000531">
    <property type="entry name" value="Beta-barrel_TonB"/>
</dbReference>
<dbReference type="EMBL" id="FZOS01000031">
    <property type="protein sequence ID" value="SNT01886.1"/>
    <property type="molecule type" value="Genomic_DNA"/>
</dbReference>
<reference evidence="14" key="1">
    <citation type="submission" date="2017-06" db="EMBL/GenBank/DDBJ databases">
        <authorList>
            <person name="Varghese N."/>
            <person name="Submissions S."/>
        </authorList>
    </citation>
    <scope>NUCLEOTIDE SEQUENCE [LARGE SCALE GENOMIC DNA]</scope>
    <source>
        <strain evidence="14">LNB2</strain>
    </source>
</reference>
<dbReference type="Gene3D" id="2.40.170.20">
    <property type="entry name" value="TonB-dependent receptor, beta-barrel domain"/>
    <property type="match status" value="1"/>
</dbReference>
<keyword evidence="5 11" id="KW-0812">Transmembrane</keyword>
<evidence type="ECO:0000256" key="4">
    <source>
        <dbReference type="ARBA" id="ARBA00022496"/>
    </source>
</evidence>
<dbReference type="PANTHER" id="PTHR32552:SF81">
    <property type="entry name" value="TONB-DEPENDENT OUTER MEMBRANE RECEPTOR"/>
    <property type="match status" value="1"/>
</dbReference>
<evidence type="ECO:0000256" key="7">
    <source>
        <dbReference type="ARBA" id="ARBA00023065"/>
    </source>
</evidence>
<dbReference type="PANTHER" id="PTHR32552">
    <property type="entry name" value="FERRICHROME IRON RECEPTOR-RELATED"/>
    <property type="match status" value="1"/>
</dbReference>
<evidence type="ECO:0000256" key="5">
    <source>
        <dbReference type="ARBA" id="ARBA00022692"/>
    </source>
</evidence>
<evidence type="ECO:0000256" key="11">
    <source>
        <dbReference type="PROSITE-ProRule" id="PRU01360"/>
    </source>
</evidence>
<evidence type="ECO:0000256" key="9">
    <source>
        <dbReference type="ARBA" id="ARBA00023136"/>
    </source>
</evidence>
<dbReference type="SUPFAM" id="SSF56935">
    <property type="entry name" value="Porins"/>
    <property type="match status" value="1"/>
</dbReference>
<evidence type="ECO:0000256" key="10">
    <source>
        <dbReference type="ARBA" id="ARBA00023237"/>
    </source>
</evidence>
<evidence type="ECO:0000313" key="14">
    <source>
        <dbReference type="Proteomes" id="UP000198281"/>
    </source>
</evidence>
<dbReference type="Pfam" id="PF00593">
    <property type="entry name" value="TonB_dep_Rec_b-barrel"/>
    <property type="match status" value="1"/>
</dbReference>
<keyword evidence="10 11" id="KW-0998">Cell outer membrane</keyword>